<keyword evidence="3 7" id="KW-0812">Transmembrane</keyword>
<keyword evidence="5 7" id="KW-0472">Membrane</keyword>
<proteinExistence type="predicted"/>
<feature type="transmembrane region" description="Helical" evidence="7">
    <location>
        <begin position="36"/>
        <end position="54"/>
    </location>
</feature>
<evidence type="ECO:0000313" key="9">
    <source>
        <dbReference type="Proteomes" id="UP001589867"/>
    </source>
</evidence>
<feature type="transmembrane region" description="Helical" evidence="7">
    <location>
        <begin position="312"/>
        <end position="334"/>
    </location>
</feature>
<feature type="transmembrane region" description="Helical" evidence="7">
    <location>
        <begin position="123"/>
        <end position="142"/>
    </location>
</feature>
<sequence>MNALRQSTVVRHLALTAVAAAALLALTYGLAPFRNYQLATVAAYLCATAGLTVLTGLSGQLSLGHGALMATGAYPVALAQNAFRDREISEGWVLPVSLAIGVATALVAGLVVGLAAARLRGPYLAGVTLAVAVIVPAITTAFDGVFNGDQGLSIFVEPPPLALGATFPYERWQAWLALTGALLTMFLLANLVRSRYGRQFRAVRDDEVAARLAGINVARTQVLAFVVSAACAGLGGGLLAVLAQSVSPGAFSLTLSLFLVMAVVIGGLGRLAGAVWGAVLLVLLPEATHSLTEALSLSPAAAQRLDGNLPLAIFGSTLVAVMLLAPGGVQGLLARAGGRIRAGRWGGGRRGAGPADRPPEQRRPVTQPPADHAV</sequence>
<accession>A0ABV6MHX1</accession>
<evidence type="ECO:0000256" key="4">
    <source>
        <dbReference type="ARBA" id="ARBA00022989"/>
    </source>
</evidence>
<evidence type="ECO:0000256" key="5">
    <source>
        <dbReference type="ARBA" id="ARBA00023136"/>
    </source>
</evidence>
<dbReference type="PANTHER" id="PTHR30482:SF20">
    <property type="entry name" value="HIGH-AFFINITY BRANCHED-CHAIN AMINO ACID TRANSPORT SYSTEM PERMEASE PROTEIN LIVM"/>
    <property type="match status" value="1"/>
</dbReference>
<evidence type="ECO:0000256" key="3">
    <source>
        <dbReference type="ARBA" id="ARBA00022692"/>
    </source>
</evidence>
<organism evidence="8 9">
    <name type="scientific">Phytohabitans kaempferiae</name>
    <dbReference type="NCBI Taxonomy" id="1620943"/>
    <lineage>
        <taxon>Bacteria</taxon>
        <taxon>Bacillati</taxon>
        <taxon>Actinomycetota</taxon>
        <taxon>Actinomycetes</taxon>
        <taxon>Micromonosporales</taxon>
        <taxon>Micromonosporaceae</taxon>
    </lineage>
</organism>
<keyword evidence="2" id="KW-1003">Cell membrane</keyword>
<evidence type="ECO:0000256" key="1">
    <source>
        <dbReference type="ARBA" id="ARBA00004651"/>
    </source>
</evidence>
<dbReference type="EMBL" id="JBHLUH010000094">
    <property type="protein sequence ID" value="MFC0533938.1"/>
    <property type="molecule type" value="Genomic_DNA"/>
</dbReference>
<feature type="transmembrane region" description="Helical" evidence="7">
    <location>
        <begin position="92"/>
        <end position="116"/>
    </location>
</feature>
<feature type="transmembrane region" description="Helical" evidence="7">
    <location>
        <begin position="12"/>
        <end position="30"/>
    </location>
</feature>
<feature type="region of interest" description="Disordered" evidence="6">
    <location>
        <begin position="344"/>
        <end position="374"/>
    </location>
</feature>
<feature type="transmembrane region" description="Helical" evidence="7">
    <location>
        <begin position="275"/>
        <end position="292"/>
    </location>
</feature>
<dbReference type="PANTHER" id="PTHR30482">
    <property type="entry name" value="HIGH-AFFINITY BRANCHED-CHAIN AMINO ACID TRANSPORT SYSTEM PERMEASE"/>
    <property type="match status" value="1"/>
</dbReference>
<feature type="transmembrane region" description="Helical" evidence="7">
    <location>
        <begin position="172"/>
        <end position="192"/>
    </location>
</feature>
<protein>
    <submittedName>
        <fullName evidence="8">Branched-chain amino acid ABC transporter permease</fullName>
    </submittedName>
</protein>
<feature type="transmembrane region" description="Helical" evidence="7">
    <location>
        <begin position="222"/>
        <end position="243"/>
    </location>
</feature>
<evidence type="ECO:0000256" key="6">
    <source>
        <dbReference type="SAM" id="MobiDB-lite"/>
    </source>
</evidence>
<evidence type="ECO:0000256" key="2">
    <source>
        <dbReference type="ARBA" id="ARBA00022475"/>
    </source>
</evidence>
<dbReference type="Proteomes" id="UP001589867">
    <property type="component" value="Unassembled WGS sequence"/>
</dbReference>
<dbReference type="RefSeq" id="WP_377262168.1">
    <property type="nucleotide sequence ID" value="NZ_JBHLUH010000094.1"/>
</dbReference>
<evidence type="ECO:0000313" key="8">
    <source>
        <dbReference type="EMBL" id="MFC0533938.1"/>
    </source>
</evidence>
<dbReference type="Pfam" id="PF02653">
    <property type="entry name" value="BPD_transp_2"/>
    <property type="match status" value="1"/>
</dbReference>
<comment type="caution">
    <text evidence="8">The sequence shown here is derived from an EMBL/GenBank/DDBJ whole genome shotgun (WGS) entry which is preliminary data.</text>
</comment>
<reference evidence="8 9" key="1">
    <citation type="submission" date="2024-09" db="EMBL/GenBank/DDBJ databases">
        <authorList>
            <person name="Sun Q."/>
            <person name="Mori K."/>
        </authorList>
    </citation>
    <scope>NUCLEOTIDE SEQUENCE [LARGE SCALE GENOMIC DNA]</scope>
    <source>
        <strain evidence="8 9">TBRC 3947</strain>
    </source>
</reference>
<evidence type="ECO:0000256" key="7">
    <source>
        <dbReference type="SAM" id="Phobius"/>
    </source>
</evidence>
<dbReference type="InterPro" id="IPR043428">
    <property type="entry name" value="LivM-like"/>
</dbReference>
<feature type="transmembrane region" description="Helical" evidence="7">
    <location>
        <begin position="249"/>
        <end position="268"/>
    </location>
</feature>
<gene>
    <name evidence="8" type="ORF">ACFFIA_40685</name>
</gene>
<name>A0ABV6MHX1_9ACTN</name>
<keyword evidence="9" id="KW-1185">Reference proteome</keyword>
<dbReference type="CDD" id="cd06581">
    <property type="entry name" value="TM_PBP1_LivM_like"/>
    <property type="match status" value="1"/>
</dbReference>
<dbReference type="InterPro" id="IPR001851">
    <property type="entry name" value="ABC_transp_permease"/>
</dbReference>
<comment type="subcellular location">
    <subcellularLocation>
        <location evidence="1">Cell membrane</location>
        <topology evidence="1">Multi-pass membrane protein</topology>
    </subcellularLocation>
</comment>
<keyword evidence="4 7" id="KW-1133">Transmembrane helix</keyword>